<dbReference type="Proteomes" id="UP000287651">
    <property type="component" value="Unassembled WGS sequence"/>
</dbReference>
<evidence type="ECO:0000313" key="1">
    <source>
        <dbReference type="EMBL" id="RRT34295.1"/>
    </source>
</evidence>
<dbReference type="EMBL" id="AMZH03027095">
    <property type="protein sequence ID" value="RRT34295.1"/>
    <property type="molecule type" value="Genomic_DNA"/>
</dbReference>
<accession>A0A426X488</accession>
<comment type="caution">
    <text evidence="1">The sequence shown here is derived from an EMBL/GenBank/DDBJ whole genome shotgun (WGS) entry which is preliminary data.</text>
</comment>
<evidence type="ECO:0000313" key="2">
    <source>
        <dbReference type="Proteomes" id="UP000287651"/>
    </source>
</evidence>
<organism evidence="1 2">
    <name type="scientific">Ensete ventricosum</name>
    <name type="common">Abyssinian banana</name>
    <name type="synonym">Musa ensete</name>
    <dbReference type="NCBI Taxonomy" id="4639"/>
    <lineage>
        <taxon>Eukaryota</taxon>
        <taxon>Viridiplantae</taxon>
        <taxon>Streptophyta</taxon>
        <taxon>Embryophyta</taxon>
        <taxon>Tracheophyta</taxon>
        <taxon>Spermatophyta</taxon>
        <taxon>Magnoliopsida</taxon>
        <taxon>Liliopsida</taxon>
        <taxon>Zingiberales</taxon>
        <taxon>Musaceae</taxon>
        <taxon>Ensete</taxon>
    </lineage>
</organism>
<proteinExistence type="predicted"/>
<dbReference type="AlphaFoldDB" id="A0A426X488"/>
<sequence length="341" mass="36643">MALISFVKRASEEVGLELSCELIERVDGGGRQPTVPPSSDLHRVVGKALHIMAYNMSYRTICARNAATCSIGSEPPSYTSSFRRRKCYKICALRELMESEESISGSGGLRADALGVDVGSPTASPEGARSYSGESWGRLLVGCVARGQPSVSDIAPIGARASGVTAETPRLSGGGVNRGSLNRRQYHPGVWEGRFLSPNKGSGSGGYGAPPEIGCVTGRTSSPRLSGVERSCGFFPRSVWRPTRESPPGVDFIHVHRWPTVPFLSIFAASFARVFNAASIVGYRPYCKRACGVSFQSCCHTISSDSLRFDGDCAAPDDATHWAHPLVVTRRLWVLEGRSRT</sequence>
<protein>
    <submittedName>
        <fullName evidence="1">Uncharacterized protein</fullName>
    </submittedName>
</protein>
<name>A0A426X488_ENSVE</name>
<reference evidence="1 2" key="1">
    <citation type="journal article" date="2014" name="Agronomy (Basel)">
        <title>A Draft Genome Sequence for Ensete ventricosum, the Drought-Tolerant Tree Against Hunger.</title>
        <authorList>
            <person name="Harrison J."/>
            <person name="Moore K.A."/>
            <person name="Paszkiewicz K."/>
            <person name="Jones T."/>
            <person name="Grant M."/>
            <person name="Ambacheew D."/>
            <person name="Muzemil S."/>
            <person name="Studholme D.J."/>
        </authorList>
    </citation>
    <scope>NUCLEOTIDE SEQUENCE [LARGE SCALE GENOMIC DNA]</scope>
</reference>
<gene>
    <name evidence="1" type="ORF">B296_00045829</name>
</gene>